<feature type="transmembrane region" description="Helical" evidence="7">
    <location>
        <begin position="58"/>
        <end position="76"/>
    </location>
</feature>
<feature type="transmembrane region" description="Helical" evidence="7">
    <location>
        <begin position="146"/>
        <end position="168"/>
    </location>
</feature>
<dbReference type="GeneID" id="117571037"/>
<dbReference type="PANTHER" id="PTHR23511:SF37">
    <property type="entry name" value="MAJOR FACILITATOR SUPERFAMILY (MFS) PROFILE DOMAIN-CONTAINING PROTEIN-RELATED"/>
    <property type="match status" value="1"/>
</dbReference>
<dbReference type="PANTHER" id="PTHR23511">
    <property type="entry name" value="SYNAPTIC VESICLE GLYCOPROTEIN 2"/>
    <property type="match status" value="1"/>
</dbReference>
<organism evidence="9 10">
    <name type="scientific">Drosophila albomicans</name>
    <name type="common">Fruit fly</name>
    <dbReference type="NCBI Taxonomy" id="7291"/>
    <lineage>
        <taxon>Eukaryota</taxon>
        <taxon>Metazoa</taxon>
        <taxon>Ecdysozoa</taxon>
        <taxon>Arthropoda</taxon>
        <taxon>Hexapoda</taxon>
        <taxon>Insecta</taxon>
        <taxon>Pterygota</taxon>
        <taxon>Neoptera</taxon>
        <taxon>Endopterygota</taxon>
        <taxon>Diptera</taxon>
        <taxon>Brachycera</taxon>
        <taxon>Muscomorpha</taxon>
        <taxon>Ephydroidea</taxon>
        <taxon>Drosophilidae</taxon>
        <taxon>Drosophila</taxon>
    </lineage>
</organism>
<keyword evidence="5 7" id="KW-1133">Transmembrane helix</keyword>
<proteinExistence type="inferred from homology"/>
<feature type="transmembrane region" description="Helical" evidence="7">
    <location>
        <begin position="188"/>
        <end position="207"/>
    </location>
</feature>
<keyword evidence="9" id="KW-1185">Reference proteome</keyword>
<feature type="transmembrane region" description="Helical" evidence="7">
    <location>
        <begin position="440"/>
        <end position="462"/>
    </location>
</feature>
<dbReference type="PROSITE" id="PS00216">
    <property type="entry name" value="SUGAR_TRANSPORT_1"/>
    <property type="match status" value="1"/>
</dbReference>
<feature type="transmembrane region" description="Helical" evidence="7">
    <location>
        <begin position="406"/>
        <end position="428"/>
    </location>
</feature>
<feature type="transmembrane region" description="Helical" evidence="7">
    <location>
        <begin position="284"/>
        <end position="306"/>
    </location>
</feature>
<name>A0A6P8XBV6_DROAB</name>
<keyword evidence="4 7" id="KW-0812">Transmembrane</keyword>
<evidence type="ECO:0000256" key="7">
    <source>
        <dbReference type="SAM" id="Phobius"/>
    </source>
</evidence>
<dbReference type="GO" id="GO:0016020">
    <property type="term" value="C:membrane"/>
    <property type="evidence" value="ECO:0007669"/>
    <property type="project" value="UniProtKB-SubCell"/>
</dbReference>
<dbReference type="InterPro" id="IPR036259">
    <property type="entry name" value="MFS_trans_sf"/>
</dbReference>
<keyword evidence="3" id="KW-0813">Transport</keyword>
<evidence type="ECO:0000313" key="9">
    <source>
        <dbReference type="Proteomes" id="UP000515160"/>
    </source>
</evidence>
<feature type="transmembrane region" description="Helical" evidence="7">
    <location>
        <begin position="88"/>
        <end position="106"/>
    </location>
</feature>
<dbReference type="RefSeq" id="XP_034108890.1">
    <property type="nucleotide sequence ID" value="XM_034252999.2"/>
</dbReference>
<dbReference type="SUPFAM" id="SSF103473">
    <property type="entry name" value="MFS general substrate transporter"/>
    <property type="match status" value="1"/>
</dbReference>
<dbReference type="InterPro" id="IPR005829">
    <property type="entry name" value="Sugar_transporter_CS"/>
</dbReference>
<evidence type="ECO:0000313" key="10">
    <source>
        <dbReference type="RefSeq" id="XP_034108890.1"/>
    </source>
</evidence>
<feature type="transmembrane region" description="Helical" evidence="7">
    <location>
        <begin position="381"/>
        <end position="400"/>
    </location>
</feature>
<feature type="domain" description="Major facilitator superfamily (MFS) profile" evidence="8">
    <location>
        <begin position="1"/>
        <end position="492"/>
    </location>
</feature>
<evidence type="ECO:0000256" key="6">
    <source>
        <dbReference type="ARBA" id="ARBA00023136"/>
    </source>
</evidence>
<comment type="similarity">
    <text evidence="2">Belongs to the major facilitator superfamily.</text>
</comment>
<sequence>MAEANIDDVLNALGFGRMQLIIFFSCATQQMYVANEQFGLGLVSVAASCDFAIDDHRMAWLISAVFVAQVCSSHYMGYKSDEIGRRKLLVISSALSMIASFISSLMPDFWSFLVMRFIVGCFLTGPGMALVTYMSEFTKVALRPTVVNFISYSVGVSMIYMPLMAMWLFPLKFEAKIWEGYNFTSWRVLILINLLPGVLSWIAFLIMPESPKYLLSINQPAKALEVLEMCCRYNKGKDVTLKSLGFESVSQPRLRGDSVTQHKFLLARMWYETVPLFQGIYLNYMLLILVILYIFFATGFGLTVWVPRIVNMEHTVEEELILCDLVEVAEAAEEAANNTLSESKCTISRTLLLGSIFNGCSCLGMSILISLLLLCLRRKVILLLFTIFAVLAGFLLNFIITPVVLLSLFIFLSVPPLCSLRLTITVLIDVIPTHMRSKAVALAMMFGRIGVLTASLFVGYTLKWNCFVTFNSFVLALLICCVLITRLPSEKDIVRLSNK</sequence>
<evidence type="ECO:0000256" key="3">
    <source>
        <dbReference type="ARBA" id="ARBA00022448"/>
    </source>
</evidence>
<dbReference type="Gene3D" id="1.20.1250.20">
    <property type="entry name" value="MFS general substrate transporter like domains"/>
    <property type="match status" value="1"/>
</dbReference>
<dbReference type="InterPro" id="IPR005828">
    <property type="entry name" value="MFS_sugar_transport-like"/>
</dbReference>
<dbReference type="InterPro" id="IPR020846">
    <property type="entry name" value="MFS_dom"/>
</dbReference>
<evidence type="ECO:0000256" key="4">
    <source>
        <dbReference type="ARBA" id="ARBA00022692"/>
    </source>
</evidence>
<evidence type="ECO:0000256" key="5">
    <source>
        <dbReference type="ARBA" id="ARBA00022989"/>
    </source>
</evidence>
<feature type="transmembrane region" description="Helical" evidence="7">
    <location>
        <begin position="112"/>
        <end position="134"/>
    </location>
</feature>
<accession>A0A6P8XBV6</accession>
<feature type="transmembrane region" description="Helical" evidence="7">
    <location>
        <begin position="468"/>
        <end position="487"/>
    </location>
</feature>
<feature type="transmembrane region" description="Helical" evidence="7">
    <location>
        <begin position="351"/>
        <end position="374"/>
    </location>
</feature>
<keyword evidence="6 7" id="KW-0472">Membrane</keyword>
<dbReference type="AlphaFoldDB" id="A0A6P8XBV6"/>
<comment type="subcellular location">
    <subcellularLocation>
        <location evidence="1">Membrane</location>
        <topology evidence="1">Multi-pass membrane protein</topology>
    </subcellularLocation>
</comment>
<protein>
    <submittedName>
        <fullName evidence="10">Synaptic vesicle glycoprotein 2C-like isoform X1</fullName>
    </submittedName>
</protein>
<gene>
    <name evidence="10" type="primary">LOC117571037</name>
</gene>
<reference evidence="10" key="1">
    <citation type="submission" date="2025-08" db="UniProtKB">
        <authorList>
            <consortium name="RefSeq"/>
        </authorList>
    </citation>
    <scope>IDENTIFICATION</scope>
    <source>
        <strain evidence="10">15112-1751.03</strain>
        <tissue evidence="10">Whole Adult</tissue>
    </source>
</reference>
<dbReference type="PROSITE" id="PS50850">
    <property type="entry name" value="MFS"/>
    <property type="match status" value="1"/>
</dbReference>
<dbReference type="Pfam" id="PF00083">
    <property type="entry name" value="Sugar_tr"/>
    <property type="match status" value="1"/>
</dbReference>
<evidence type="ECO:0000259" key="8">
    <source>
        <dbReference type="PROSITE" id="PS50850"/>
    </source>
</evidence>
<evidence type="ECO:0000256" key="1">
    <source>
        <dbReference type="ARBA" id="ARBA00004141"/>
    </source>
</evidence>
<dbReference type="OrthoDB" id="10262656at2759"/>
<dbReference type="Proteomes" id="UP000515160">
    <property type="component" value="Chromosome 3"/>
</dbReference>
<evidence type="ECO:0000256" key="2">
    <source>
        <dbReference type="ARBA" id="ARBA00008335"/>
    </source>
</evidence>
<dbReference type="GO" id="GO:0022857">
    <property type="term" value="F:transmembrane transporter activity"/>
    <property type="evidence" value="ECO:0007669"/>
    <property type="project" value="InterPro"/>
</dbReference>